<sequence length="209" mass="24771">ELTELSIQNGSMYAGLTRNVRKTGPLVNHNKVWRGNLACNIIEKDEFQLDKKVQQMVYPSLFKHKKEKQSKDWIIFEDQRSKSWMLERIEKKRERKLLKKNNCITEIKIENVKGCIHNMTKNKEHWILPCALDLLLKRQHVESPSELKLIDLIEIAKIEIELINGLNLKKETKDMLSSFHKEETHIRDNKRYYIQYTGMLLPTIVEGKM</sequence>
<evidence type="ECO:0000313" key="1">
    <source>
        <dbReference type="EMBL" id="CAG8751574.1"/>
    </source>
</evidence>
<reference evidence="1 2" key="1">
    <citation type="submission" date="2021-06" db="EMBL/GenBank/DDBJ databases">
        <authorList>
            <person name="Kallberg Y."/>
            <person name="Tangrot J."/>
            <person name="Rosling A."/>
        </authorList>
    </citation>
    <scope>NUCLEOTIDE SEQUENCE [LARGE SCALE GENOMIC DNA]</scope>
    <source>
        <strain evidence="1 2">120-4 pot B 10/14</strain>
    </source>
</reference>
<comment type="caution">
    <text evidence="1">The sequence shown here is derived from an EMBL/GenBank/DDBJ whole genome shotgun (WGS) entry which is preliminary data.</text>
</comment>
<name>A0ABN7VAY5_GIGMA</name>
<organism evidence="1 2">
    <name type="scientific">Gigaspora margarita</name>
    <dbReference type="NCBI Taxonomy" id="4874"/>
    <lineage>
        <taxon>Eukaryota</taxon>
        <taxon>Fungi</taxon>
        <taxon>Fungi incertae sedis</taxon>
        <taxon>Mucoromycota</taxon>
        <taxon>Glomeromycotina</taxon>
        <taxon>Glomeromycetes</taxon>
        <taxon>Diversisporales</taxon>
        <taxon>Gigasporaceae</taxon>
        <taxon>Gigaspora</taxon>
    </lineage>
</organism>
<dbReference type="Proteomes" id="UP000789901">
    <property type="component" value="Unassembled WGS sequence"/>
</dbReference>
<keyword evidence="2" id="KW-1185">Reference proteome</keyword>
<evidence type="ECO:0000313" key="2">
    <source>
        <dbReference type="Proteomes" id="UP000789901"/>
    </source>
</evidence>
<accession>A0ABN7VAY5</accession>
<gene>
    <name evidence="1" type="ORF">GMARGA_LOCUS16451</name>
</gene>
<feature type="non-terminal residue" evidence="1">
    <location>
        <position position="1"/>
    </location>
</feature>
<dbReference type="EMBL" id="CAJVQB010011936">
    <property type="protein sequence ID" value="CAG8751574.1"/>
    <property type="molecule type" value="Genomic_DNA"/>
</dbReference>
<proteinExistence type="predicted"/>
<protein>
    <submittedName>
        <fullName evidence="1">2559_t:CDS:1</fullName>
    </submittedName>
</protein>